<sequence length="100" mass="11477">TLADNLATTSTPPSSPTPTVGPFRRSYVFMTATNKRTGKVAKTCVNYQQFQSNITAKSVIPERVEDAKPFIFKYWRGSFGCYYFLTTYRNHSCKFWVRAE</sequence>
<proteinExistence type="predicted"/>
<protein>
    <submittedName>
        <fullName evidence="2">Uncharacterized protein</fullName>
    </submittedName>
</protein>
<reference evidence="3" key="1">
    <citation type="submission" date="2010-08" db="EMBL/GenBank/DDBJ databases">
        <authorList>
            <consortium name="Caenorhabditis japonica Sequencing Consortium"/>
            <person name="Wilson R.K."/>
        </authorList>
    </citation>
    <scope>NUCLEOTIDE SEQUENCE [LARGE SCALE GENOMIC DNA]</scope>
    <source>
        <strain evidence="3">DF5081</strain>
    </source>
</reference>
<dbReference type="AlphaFoldDB" id="A0A8R1I3T4"/>
<reference evidence="2" key="2">
    <citation type="submission" date="2022-06" db="UniProtKB">
        <authorList>
            <consortium name="EnsemblMetazoa"/>
        </authorList>
    </citation>
    <scope>IDENTIFICATION</scope>
    <source>
        <strain evidence="2">DF5081</strain>
    </source>
</reference>
<feature type="region of interest" description="Disordered" evidence="1">
    <location>
        <begin position="1"/>
        <end position="21"/>
    </location>
</feature>
<organism evidence="2 3">
    <name type="scientific">Caenorhabditis japonica</name>
    <dbReference type="NCBI Taxonomy" id="281687"/>
    <lineage>
        <taxon>Eukaryota</taxon>
        <taxon>Metazoa</taxon>
        <taxon>Ecdysozoa</taxon>
        <taxon>Nematoda</taxon>
        <taxon>Chromadorea</taxon>
        <taxon>Rhabditida</taxon>
        <taxon>Rhabditina</taxon>
        <taxon>Rhabditomorpha</taxon>
        <taxon>Rhabditoidea</taxon>
        <taxon>Rhabditidae</taxon>
        <taxon>Peloderinae</taxon>
        <taxon>Caenorhabditis</taxon>
    </lineage>
</organism>
<evidence type="ECO:0000313" key="3">
    <source>
        <dbReference type="Proteomes" id="UP000005237"/>
    </source>
</evidence>
<dbReference type="EnsemblMetazoa" id="CJA16037.1">
    <property type="protein sequence ID" value="CJA16037.1"/>
    <property type="gene ID" value="WBGene00135241"/>
</dbReference>
<accession>A0A8R1I3T4</accession>
<keyword evidence="3" id="KW-1185">Reference proteome</keyword>
<dbReference type="Proteomes" id="UP000005237">
    <property type="component" value="Unassembled WGS sequence"/>
</dbReference>
<name>A0A8R1I3T4_CAEJA</name>
<evidence type="ECO:0000256" key="1">
    <source>
        <dbReference type="SAM" id="MobiDB-lite"/>
    </source>
</evidence>
<evidence type="ECO:0000313" key="2">
    <source>
        <dbReference type="EnsemblMetazoa" id="CJA16037.1"/>
    </source>
</evidence>